<dbReference type="PANTHER" id="PTHR24223:SF415">
    <property type="entry name" value="FI20190P1"/>
    <property type="match status" value="1"/>
</dbReference>
<dbReference type="CDD" id="cd03250">
    <property type="entry name" value="ABCC_MRP_domain1"/>
    <property type="match status" value="1"/>
</dbReference>
<feature type="transmembrane region" description="Helical" evidence="10">
    <location>
        <begin position="1059"/>
        <end position="1078"/>
    </location>
</feature>
<name>A0A6A6QBF8_9PEZI</name>
<dbReference type="InterPro" id="IPR003439">
    <property type="entry name" value="ABC_transporter-like_ATP-bd"/>
</dbReference>
<evidence type="ECO:0000256" key="8">
    <source>
        <dbReference type="ARBA" id="ARBA00023136"/>
    </source>
</evidence>
<evidence type="ECO:0000256" key="2">
    <source>
        <dbReference type="ARBA" id="ARBA00022448"/>
    </source>
</evidence>
<feature type="transmembrane region" description="Helical" evidence="10">
    <location>
        <begin position="497"/>
        <end position="517"/>
    </location>
</feature>
<sequence>MADYQVPLAYNATPHTYVAEASSRCSIWDPQRARFNICFLPVVSAIPAVVALLIVFAYCISQFRVSRPKWTKAFIAEVKEDADELEVPSRRLSFWTWCLMVLSCVGFAMSITTVFYPYRRVTATYSVLAWAISLAMVVLKRPNTAPIPLLVLWLALFVADCITLTRTHTTLAGEDAPTIVGAVAALAGMIVILCMPLRDSELPNEEISTVFTPPISTLRTPEDNLTPWQWMSVSWMAPLVSLGSKRQIHDEDVWDLGYEFKHRRLHDVFRELRGSVIRRLLKANGLDLAITTLLSIVELFANLAAPVLLQQLLRSMEDRDAPRSAAITFAALSLIVRLVASQSSVFNLWFCRRAYERSRGEMITMLYEKTLNRKIVSARPTDVWEESSNGNGLTHSQSNGETNGSSNHKSTKTRYSRMLWNKMSHFVSLPFRWVNVGKAPEVVKEPASMGKILNLMRNDVYEVAQRFWEFPNLITKPLGMVLSIVLVWRILGWPCLLGMLTVILAQVINAFIARAIIRWERKRRIATDGKLQKISQFVEAIRHLRWYGWQDTWLTEIMEARQHELNLRIVTGVLRLFIYYFNSLASGLFPVVAFAAFTTLAGQPLRVDIAFPALNLFTMLEENLREIPNLITVLLNAAVAVDRIEAFMSEPDKEHFETPPTTTTQLELKNASFAWPGADEDTLHDVSLSFPPGLTIVYGEVASGKTALLQALLGELDKTGGDITRPDEMIGYCAQTPWLQSMSIRENILFSSPYEVARYKEVLDACALLADMANFKDGDLSNVGENGVGLSGGQKARVALARAVYSRSRILFLDDPISALDHQTAEKIVQKCLSGPLMKDRTIVLVTHRTELCHGLAKQWVEMSEGKATLSDHFTESANTLHKVKSPEALDEAEVKRREEEQLAAIPDKFIEEEHRAHGGVQAHVYWQYIKGGKLKWWFILVVTMSSYRVLDLANTWFIKAWGERYDQVKQQGLSGIYDGLPQPEDNIIPWLVVFTLIQFTISFFLVLTQGIMQIITYFTGKRLFRDVMDRVAHASFRFYDITPVGRLMNRLTSDINTIDGNISVGFASAAWSTISWITSLCIIASVTPVFLVFSLALAAAFVLIFRRFLPTSQSLRRLEMVSLSPLMSNFGALLDGLTTVRAFSAQHRFQERVIEVTDKFQKMDHFYWSLQAWLTYRFDTLSAFATLILTLLAIYTNVTPGLTAFVLIAASKFVLSTHILCKQYGALQMDFVSVERVVELLSLETEPPGTVHPPAWWPSLTGDIVFENVTARYAPHLDPCLTDISLRIPAGSNTAIIGRTGSGKSTLALSLLATITPESGRILIDDVDLATVDKHKLRQRVTFLAQDPVLFPGSMRANLDPLSEYSDTACAGVLAKIAGRHGWTLDMTIDAGGRGLSQGQRQLVGLARAMLRRSSVVILDEATASIDVETAQRIQQVLREEMRGSTVITIAHRLEAVRGADFCVVLGRGRVVKAGAAREMGEVGGLLG</sequence>
<feature type="transmembrane region" description="Helical" evidence="10">
    <location>
        <begin position="473"/>
        <end position="491"/>
    </location>
</feature>
<dbReference type="Pfam" id="PF00664">
    <property type="entry name" value="ABC_membrane"/>
    <property type="match status" value="2"/>
</dbReference>
<dbReference type="GO" id="GO:0005524">
    <property type="term" value="F:ATP binding"/>
    <property type="evidence" value="ECO:0007669"/>
    <property type="project" value="UniProtKB-KW"/>
</dbReference>
<accession>A0A6A6QBF8</accession>
<feature type="compositionally biased region" description="Polar residues" evidence="9">
    <location>
        <begin position="386"/>
        <end position="408"/>
    </location>
</feature>
<feature type="transmembrane region" description="Helical" evidence="10">
    <location>
        <begin position="122"/>
        <end position="139"/>
    </location>
</feature>
<feature type="transmembrane region" description="Helical" evidence="10">
    <location>
        <begin position="94"/>
        <end position="116"/>
    </location>
</feature>
<dbReference type="CDD" id="cd18596">
    <property type="entry name" value="ABC_6TM_VMR1_D1_like"/>
    <property type="match status" value="1"/>
</dbReference>
<evidence type="ECO:0000256" key="5">
    <source>
        <dbReference type="ARBA" id="ARBA00022741"/>
    </source>
</evidence>
<dbReference type="Pfam" id="PF00005">
    <property type="entry name" value="ABC_tran"/>
    <property type="match status" value="2"/>
</dbReference>
<dbReference type="CDD" id="cd03244">
    <property type="entry name" value="ABCC_MRP_domain2"/>
    <property type="match status" value="1"/>
</dbReference>
<proteinExistence type="predicted"/>
<keyword evidence="6" id="KW-0067">ATP-binding</keyword>
<keyword evidence="5" id="KW-0547">Nucleotide-binding</keyword>
<dbReference type="OrthoDB" id="6500128at2759"/>
<dbReference type="SUPFAM" id="SSF52540">
    <property type="entry name" value="P-loop containing nucleoside triphosphate hydrolases"/>
    <property type="match status" value="2"/>
</dbReference>
<evidence type="ECO:0000256" key="4">
    <source>
        <dbReference type="ARBA" id="ARBA00022737"/>
    </source>
</evidence>
<feature type="transmembrane region" description="Helical" evidence="10">
    <location>
        <begin position="329"/>
        <end position="350"/>
    </location>
</feature>
<feature type="transmembrane region" description="Helical" evidence="10">
    <location>
        <begin position="39"/>
        <end position="60"/>
    </location>
</feature>
<keyword evidence="3 10" id="KW-0812">Transmembrane</keyword>
<evidence type="ECO:0000259" key="12">
    <source>
        <dbReference type="PROSITE" id="PS50929"/>
    </source>
</evidence>
<evidence type="ECO:0000256" key="9">
    <source>
        <dbReference type="SAM" id="MobiDB-lite"/>
    </source>
</evidence>
<evidence type="ECO:0000259" key="11">
    <source>
        <dbReference type="PROSITE" id="PS50893"/>
    </source>
</evidence>
<feature type="transmembrane region" description="Helical" evidence="10">
    <location>
        <begin position="988"/>
        <end position="1008"/>
    </location>
</feature>
<dbReference type="InterPro" id="IPR050173">
    <property type="entry name" value="ABC_transporter_C-like"/>
</dbReference>
<dbReference type="Gene3D" id="3.40.50.300">
    <property type="entry name" value="P-loop containing nucleotide triphosphate hydrolases"/>
    <property type="match status" value="2"/>
</dbReference>
<feature type="domain" description="ABC transporter" evidence="11">
    <location>
        <begin position="1265"/>
        <end position="1488"/>
    </location>
</feature>
<feature type="transmembrane region" description="Helical" evidence="10">
    <location>
        <begin position="177"/>
        <end position="197"/>
    </location>
</feature>
<dbReference type="Gene3D" id="1.20.1560.10">
    <property type="entry name" value="ABC transporter type 1, transmembrane domain"/>
    <property type="match status" value="2"/>
</dbReference>
<keyword evidence="8 10" id="KW-0472">Membrane</keyword>
<organism evidence="13 14">
    <name type="scientific">Lophium mytilinum</name>
    <dbReference type="NCBI Taxonomy" id="390894"/>
    <lineage>
        <taxon>Eukaryota</taxon>
        <taxon>Fungi</taxon>
        <taxon>Dikarya</taxon>
        <taxon>Ascomycota</taxon>
        <taxon>Pezizomycotina</taxon>
        <taxon>Dothideomycetes</taxon>
        <taxon>Pleosporomycetidae</taxon>
        <taxon>Mytilinidiales</taxon>
        <taxon>Mytilinidiaceae</taxon>
        <taxon>Lophium</taxon>
    </lineage>
</organism>
<evidence type="ECO:0000256" key="6">
    <source>
        <dbReference type="ARBA" id="ARBA00022840"/>
    </source>
</evidence>
<feature type="domain" description="ABC transmembrane type-1" evidence="12">
    <location>
        <begin position="982"/>
        <end position="1230"/>
    </location>
</feature>
<dbReference type="PROSITE" id="PS50893">
    <property type="entry name" value="ABC_TRANSPORTER_2"/>
    <property type="match status" value="2"/>
</dbReference>
<keyword evidence="14" id="KW-1185">Reference proteome</keyword>
<dbReference type="PROSITE" id="PS00211">
    <property type="entry name" value="ABC_TRANSPORTER_1"/>
    <property type="match status" value="2"/>
</dbReference>
<feature type="region of interest" description="Disordered" evidence="9">
    <location>
        <begin position="382"/>
        <end position="410"/>
    </location>
</feature>
<dbReference type="InterPro" id="IPR017871">
    <property type="entry name" value="ABC_transporter-like_CS"/>
</dbReference>
<dbReference type="SUPFAM" id="SSF90123">
    <property type="entry name" value="ABC transporter transmembrane region"/>
    <property type="match status" value="2"/>
</dbReference>
<evidence type="ECO:0000313" key="13">
    <source>
        <dbReference type="EMBL" id="KAF2489394.1"/>
    </source>
</evidence>
<gene>
    <name evidence="13" type="ORF">BU16DRAFT_519394</name>
</gene>
<feature type="transmembrane region" description="Helical" evidence="10">
    <location>
        <begin position="1090"/>
        <end position="1110"/>
    </location>
</feature>
<dbReference type="InterPro" id="IPR003593">
    <property type="entry name" value="AAA+_ATPase"/>
</dbReference>
<dbReference type="GO" id="GO:0140359">
    <property type="term" value="F:ABC-type transporter activity"/>
    <property type="evidence" value="ECO:0007669"/>
    <property type="project" value="InterPro"/>
</dbReference>
<evidence type="ECO:0000313" key="14">
    <source>
        <dbReference type="Proteomes" id="UP000799750"/>
    </source>
</evidence>
<feature type="domain" description="ABC transporter" evidence="11">
    <location>
        <begin position="666"/>
        <end position="890"/>
    </location>
</feature>
<reference evidence="13" key="1">
    <citation type="journal article" date="2020" name="Stud. Mycol.">
        <title>101 Dothideomycetes genomes: a test case for predicting lifestyles and emergence of pathogens.</title>
        <authorList>
            <person name="Haridas S."/>
            <person name="Albert R."/>
            <person name="Binder M."/>
            <person name="Bloem J."/>
            <person name="Labutti K."/>
            <person name="Salamov A."/>
            <person name="Andreopoulos B."/>
            <person name="Baker S."/>
            <person name="Barry K."/>
            <person name="Bills G."/>
            <person name="Bluhm B."/>
            <person name="Cannon C."/>
            <person name="Castanera R."/>
            <person name="Culley D."/>
            <person name="Daum C."/>
            <person name="Ezra D."/>
            <person name="Gonzalez J."/>
            <person name="Henrissat B."/>
            <person name="Kuo A."/>
            <person name="Liang C."/>
            <person name="Lipzen A."/>
            <person name="Lutzoni F."/>
            <person name="Magnuson J."/>
            <person name="Mondo S."/>
            <person name="Nolan M."/>
            <person name="Ohm R."/>
            <person name="Pangilinan J."/>
            <person name="Park H.-J."/>
            <person name="Ramirez L."/>
            <person name="Alfaro M."/>
            <person name="Sun H."/>
            <person name="Tritt A."/>
            <person name="Yoshinaga Y."/>
            <person name="Zwiers L.-H."/>
            <person name="Turgeon B."/>
            <person name="Goodwin S."/>
            <person name="Spatafora J."/>
            <person name="Crous P."/>
            <person name="Grigoriev I."/>
        </authorList>
    </citation>
    <scope>NUCLEOTIDE SEQUENCE</scope>
    <source>
        <strain evidence="13">CBS 269.34</strain>
    </source>
</reference>
<dbReference type="GO" id="GO:0016020">
    <property type="term" value="C:membrane"/>
    <property type="evidence" value="ECO:0007669"/>
    <property type="project" value="UniProtKB-SubCell"/>
</dbReference>
<dbReference type="GO" id="GO:0016887">
    <property type="term" value="F:ATP hydrolysis activity"/>
    <property type="evidence" value="ECO:0007669"/>
    <property type="project" value="InterPro"/>
</dbReference>
<feature type="transmembrane region" description="Helical" evidence="10">
    <location>
        <begin position="577"/>
        <end position="597"/>
    </location>
</feature>
<evidence type="ECO:0000256" key="10">
    <source>
        <dbReference type="SAM" id="Phobius"/>
    </source>
</evidence>
<keyword evidence="4" id="KW-0677">Repeat</keyword>
<dbReference type="SMART" id="SM00382">
    <property type="entry name" value="AAA"/>
    <property type="match status" value="2"/>
</dbReference>
<comment type="subcellular location">
    <subcellularLocation>
        <location evidence="1">Membrane</location>
        <topology evidence="1">Multi-pass membrane protein</topology>
    </subcellularLocation>
</comment>
<dbReference type="FunFam" id="1.20.1560.10:FF:000013">
    <property type="entry name" value="ABC transporter C family member 2"/>
    <property type="match status" value="1"/>
</dbReference>
<feature type="transmembrane region" description="Helical" evidence="10">
    <location>
        <begin position="146"/>
        <end position="165"/>
    </location>
</feature>
<dbReference type="EMBL" id="MU004199">
    <property type="protein sequence ID" value="KAF2489394.1"/>
    <property type="molecule type" value="Genomic_DNA"/>
</dbReference>
<evidence type="ECO:0000256" key="1">
    <source>
        <dbReference type="ARBA" id="ARBA00004141"/>
    </source>
</evidence>
<dbReference type="Proteomes" id="UP000799750">
    <property type="component" value="Unassembled WGS sequence"/>
</dbReference>
<dbReference type="FunFam" id="3.40.50.300:FF:001751">
    <property type="entry name" value="ABC bile acid transporter"/>
    <property type="match status" value="1"/>
</dbReference>
<evidence type="ECO:0000256" key="3">
    <source>
        <dbReference type="ARBA" id="ARBA00022692"/>
    </source>
</evidence>
<dbReference type="CDD" id="cd18604">
    <property type="entry name" value="ABC_6TM_VMR1_D2_like"/>
    <property type="match status" value="1"/>
</dbReference>
<dbReference type="PANTHER" id="PTHR24223">
    <property type="entry name" value="ATP-BINDING CASSETTE SUB-FAMILY C"/>
    <property type="match status" value="1"/>
</dbReference>
<evidence type="ECO:0000256" key="7">
    <source>
        <dbReference type="ARBA" id="ARBA00022989"/>
    </source>
</evidence>
<dbReference type="InterPro" id="IPR027417">
    <property type="entry name" value="P-loop_NTPase"/>
</dbReference>
<keyword evidence="7 10" id="KW-1133">Transmembrane helix</keyword>
<feature type="domain" description="ABC transmembrane type-1" evidence="12">
    <location>
        <begin position="289"/>
        <end position="636"/>
    </location>
</feature>
<dbReference type="GO" id="GO:0005737">
    <property type="term" value="C:cytoplasm"/>
    <property type="evidence" value="ECO:0007669"/>
    <property type="project" value="UniProtKB-ARBA"/>
</dbReference>
<dbReference type="PROSITE" id="PS50929">
    <property type="entry name" value="ABC_TM1F"/>
    <property type="match status" value="2"/>
</dbReference>
<feature type="transmembrane region" description="Helical" evidence="10">
    <location>
        <begin position="288"/>
        <end position="309"/>
    </location>
</feature>
<keyword evidence="2" id="KW-0813">Transport</keyword>
<dbReference type="InterPro" id="IPR036640">
    <property type="entry name" value="ABC1_TM_sf"/>
</dbReference>
<protein>
    <submittedName>
        <fullName evidence="13">ABC bile acid transporter-like protein</fullName>
    </submittedName>
</protein>
<dbReference type="InterPro" id="IPR011527">
    <property type="entry name" value="ABC1_TM_dom"/>
</dbReference>
<dbReference type="FunFam" id="3.40.50.300:FF:001577">
    <property type="entry name" value="ABC bile acid transporter"/>
    <property type="match status" value="1"/>
</dbReference>